<keyword evidence="6" id="KW-1185">Reference proteome</keyword>
<dbReference type="InterPro" id="IPR051011">
    <property type="entry name" value="Metal_resp_trans_reg"/>
</dbReference>
<dbReference type="Pfam" id="PF12840">
    <property type="entry name" value="HTH_20"/>
    <property type="match status" value="1"/>
</dbReference>
<evidence type="ECO:0000259" key="4">
    <source>
        <dbReference type="SMART" id="SM00418"/>
    </source>
</evidence>
<evidence type="ECO:0000256" key="3">
    <source>
        <dbReference type="ARBA" id="ARBA00023163"/>
    </source>
</evidence>
<dbReference type="Proteomes" id="UP000649259">
    <property type="component" value="Unassembled WGS sequence"/>
</dbReference>
<comment type="caution">
    <text evidence="5">The sequence shown here is derived from an EMBL/GenBank/DDBJ whole genome shotgun (WGS) entry which is preliminary data.</text>
</comment>
<evidence type="ECO:0000256" key="2">
    <source>
        <dbReference type="ARBA" id="ARBA00023125"/>
    </source>
</evidence>
<dbReference type="PANTHER" id="PTHR43132">
    <property type="entry name" value="ARSENICAL RESISTANCE OPERON REPRESSOR ARSR-RELATED"/>
    <property type="match status" value="1"/>
</dbReference>
<dbReference type="EMBL" id="BNEB01000002">
    <property type="protein sequence ID" value="GHI60489.1"/>
    <property type="molecule type" value="Genomic_DNA"/>
</dbReference>
<protein>
    <submittedName>
        <fullName evidence="5">Transcriptional regulator</fullName>
    </submittedName>
</protein>
<keyword evidence="1" id="KW-0805">Transcription regulation</keyword>
<keyword evidence="2" id="KW-0238">DNA-binding</keyword>
<dbReference type="InterPro" id="IPR036388">
    <property type="entry name" value="WH-like_DNA-bd_sf"/>
</dbReference>
<dbReference type="SUPFAM" id="SSF46785">
    <property type="entry name" value="Winged helix' DNA-binding domain"/>
    <property type="match status" value="1"/>
</dbReference>
<evidence type="ECO:0000313" key="5">
    <source>
        <dbReference type="EMBL" id="GHI60489.1"/>
    </source>
</evidence>
<gene>
    <name evidence="5" type="ORF">Saso_21390</name>
</gene>
<proteinExistence type="predicted"/>
<dbReference type="InterPro" id="IPR036390">
    <property type="entry name" value="WH_DNA-bd_sf"/>
</dbReference>
<dbReference type="SMART" id="SM00418">
    <property type="entry name" value="HTH_ARSR"/>
    <property type="match status" value="1"/>
</dbReference>
<organism evidence="5 6">
    <name type="scientific">Streptomyces asoensis</name>
    <dbReference type="NCBI Taxonomy" id="249586"/>
    <lineage>
        <taxon>Bacteria</taxon>
        <taxon>Bacillati</taxon>
        <taxon>Actinomycetota</taxon>
        <taxon>Actinomycetes</taxon>
        <taxon>Kitasatosporales</taxon>
        <taxon>Streptomycetaceae</taxon>
        <taxon>Streptomyces</taxon>
    </lineage>
</organism>
<dbReference type="PANTHER" id="PTHR43132:SF6">
    <property type="entry name" value="HTH-TYPE TRANSCRIPTIONAL REPRESSOR CZRA"/>
    <property type="match status" value="1"/>
</dbReference>
<dbReference type="Gene3D" id="1.10.10.10">
    <property type="entry name" value="Winged helix-like DNA-binding domain superfamily/Winged helix DNA-binding domain"/>
    <property type="match status" value="1"/>
</dbReference>
<name>A0ABQ3RX98_9ACTN</name>
<dbReference type="InterPro" id="IPR011991">
    <property type="entry name" value="ArsR-like_HTH"/>
</dbReference>
<dbReference type="InterPro" id="IPR001845">
    <property type="entry name" value="HTH_ArsR_DNA-bd_dom"/>
</dbReference>
<dbReference type="CDD" id="cd00090">
    <property type="entry name" value="HTH_ARSR"/>
    <property type="match status" value="1"/>
</dbReference>
<keyword evidence="3" id="KW-0804">Transcription</keyword>
<evidence type="ECO:0000256" key="1">
    <source>
        <dbReference type="ARBA" id="ARBA00023015"/>
    </source>
</evidence>
<evidence type="ECO:0000313" key="6">
    <source>
        <dbReference type="Proteomes" id="UP000649259"/>
    </source>
</evidence>
<reference evidence="6" key="1">
    <citation type="submission" date="2023-07" db="EMBL/GenBank/DDBJ databases">
        <title>Whole genome shotgun sequence of Streptomyces cacaoi subsp. asoensis NBRC 13813.</title>
        <authorList>
            <person name="Komaki H."/>
            <person name="Tamura T."/>
        </authorList>
    </citation>
    <scope>NUCLEOTIDE SEQUENCE [LARGE SCALE GENOMIC DNA]</scope>
    <source>
        <strain evidence="6">NBRC 13813</strain>
    </source>
</reference>
<feature type="domain" description="HTH arsR-type" evidence="4">
    <location>
        <begin position="274"/>
        <end position="350"/>
    </location>
</feature>
<sequence length="359" mass="38854">MQGPVRGDTLLRLSANREIPGGSRVLRIHFTDADLARVRVATEPDPLWEVLATLHRLQSRFGRRRFAAWHRTVRAELGAAGLARPVREVLFALYPLGPYLPDFLTPPESEGGLDAGLDGILGKPRREILDEVALLDRVRGVPSWAPRLGQAAERRELTDLIRRFHAVAVAPFAEHMDGGLIANRSLLGRALLTDGIDGLLSGLGPRMRWRRPVLEVDYRNDRDLYLRGRGLRIVPTYFSCGTPVALANADLPPVMSYPLNHPTAPQAPPGVGEAPLGALLGATRARVLRCVADGLTTGELARAAGVSLSAASRHASVLRDAGLTTSSQVGPAVLHTLTPLGAALLRRTQDLPTPDRTRP</sequence>
<accession>A0ABQ3RX98</accession>